<dbReference type="AlphaFoldDB" id="A0A7C4RQC3"/>
<dbReference type="InterPro" id="IPR050484">
    <property type="entry name" value="Transf_Hexapept/Carb_Anhydrase"/>
</dbReference>
<name>A0A7C4RQC3_9BACT</name>
<reference evidence="1" key="1">
    <citation type="journal article" date="2020" name="mSystems">
        <title>Genome- and Community-Level Interaction Insights into Carbon Utilization and Element Cycling Functions of Hydrothermarchaeota in Hydrothermal Sediment.</title>
        <authorList>
            <person name="Zhou Z."/>
            <person name="Liu Y."/>
            <person name="Xu W."/>
            <person name="Pan J."/>
            <person name="Luo Z.H."/>
            <person name="Li M."/>
        </authorList>
    </citation>
    <scope>NUCLEOTIDE SEQUENCE [LARGE SCALE GENOMIC DNA]</scope>
    <source>
        <strain evidence="1">SpSt-477</strain>
    </source>
</reference>
<accession>A0A7C4RQC3</accession>
<evidence type="ECO:0000313" key="1">
    <source>
        <dbReference type="EMBL" id="HGU31254.1"/>
    </source>
</evidence>
<organism evidence="1">
    <name type="scientific">Desulfatirhabdium butyrativorans</name>
    <dbReference type="NCBI Taxonomy" id="340467"/>
    <lineage>
        <taxon>Bacteria</taxon>
        <taxon>Pseudomonadati</taxon>
        <taxon>Thermodesulfobacteriota</taxon>
        <taxon>Desulfobacteria</taxon>
        <taxon>Desulfobacterales</taxon>
        <taxon>Desulfatirhabdiaceae</taxon>
        <taxon>Desulfatirhabdium</taxon>
    </lineage>
</organism>
<dbReference type="EMBL" id="DSUH01000009">
    <property type="protein sequence ID" value="HGU31254.1"/>
    <property type="molecule type" value="Genomic_DNA"/>
</dbReference>
<gene>
    <name evidence="1" type="ORF">ENS29_00185</name>
</gene>
<dbReference type="PANTHER" id="PTHR13061">
    <property type="entry name" value="DYNACTIN SUBUNIT P25"/>
    <property type="match status" value="1"/>
</dbReference>
<dbReference type="SUPFAM" id="SSF51161">
    <property type="entry name" value="Trimeric LpxA-like enzymes"/>
    <property type="match status" value="1"/>
</dbReference>
<dbReference type="PANTHER" id="PTHR13061:SF29">
    <property type="entry name" value="GAMMA CARBONIC ANHYDRASE-LIKE 1, MITOCHONDRIAL-RELATED"/>
    <property type="match status" value="1"/>
</dbReference>
<dbReference type="CDD" id="cd04645">
    <property type="entry name" value="LbH_gamma_CA_like"/>
    <property type="match status" value="1"/>
</dbReference>
<dbReference type="InterPro" id="IPR047324">
    <property type="entry name" value="LbH_gamma_CA-like"/>
</dbReference>
<protein>
    <submittedName>
        <fullName evidence="1">Gamma carbonic anhydrase family protein</fullName>
    </submittedName>
</protein>
<dbReference type="Gene3D" id="2.160.10.10">
    <property type="entry name" value="Hexapeptide repeat proteins"/>
    <property type="match status" value="1"/>
</dbReference>
<comment type="caution">
    <text evidence="1">The sequence shown here is derived from an EMBL/GenBank/DDBJ whole genome shotgun (WGS) entry which is preliminary data.</text>
</comment>
<sequence>MRYAFDNRVPTIHPEAYVSPLAHVIGDVTVEKGCYVGHGAILRGDYGTIVVGEGTAVEEGVIVHAPPEHVCSIGKSVTLGHGAIVHGNRIGDFAVIGMGAILSIWSEVGSWAIVAEGAIVRLRQVIADGVVAAGNPAEVIRPVNDNDRLMWNYGKQLYVDLAKKYRAIGMQPINEDQEPGHGDR</sequence>
<proteinExistence type="predicted"/>
<dbReference type="InterPro" id="IPR011004">
    <property type="entry name" value="Trimer_LpxA-like_sf"/>
</dbReference>